<keyword evidence="10" id="KW-1185">Reference proteome</keyword>
<keyword evidence="5 7" id="KW-1133">Transmembrane helix</keyword>
<feature type="domain" description="VTT" evidence="8">
    <location>
        <begin position="46"/>
        <end position="170"/>
    </location>
</feature>
<evidence type="ECO:0000256" key="3">
    <source>
        <dbReference type="ARBA" id="ARBA00022475"/>
    </source>
</evidence>
<keyword evidence="4 7" id="KW-0812">Transmembrane</keyword>
<keyword evidence="3 7" id="KW-1003">Cell membrane</keyword>
<evidence type="ECO:0000256" key="1">
    <source>
        <dbReference type="ARBA" id="ARBA00004651"/>
    </source>
</evidence>
<dbReference type="GO" id="GO:0005886">
    <property type="term" value="C:plasma membrane"/>
    <property type="evidence" value="ECO:0007669"/>
    <property type="project" value="UniProtKB-SubCell"/>
</dbReference>
<reference evidence="10" key="1">
    <citation type="submission" date="2017-06" db="EMBL/GenBank/DDBJ databases">
        <title>Herbaspirillum phytohormonus sp. nov., isolated from the root nodule of Robinia pseudoacacia in lead-zinc mine.</title>
        <authorList>
            <person name="Fan M."/>
            <person name="Lin Y."/>
        </authorList>
    </citation>
    <scope>NUCLEOTIDE SEQUENCE [LARGE SCALE GENOMIC DNA]</scope>
    <source>
        <strain evidence="10">SC-089</strain>
    </source>
</reference>
<evidence type="ECO:0000256" key="4">
    <source>
        <dbReference type="ARBA" id="ARBA00022692"/>
    </source>
</evidence>
<name>A0A225MGD3_9BURK</name>
<dbReference type="RefSeq" id="WP_088603571.1">
    <property type="nucleotide sequence ID" value="NZ_NJIH01000006.1"/>
</dbReference>
<comment type="caution">
    <text evidence="9">The sequence shown here is derived from an EMBL/GenBank/DDBJ whole genome shotgun (WGS) entry which is preliminary data.</text>
</comment>
<protein>
    <recommendedName>
        <fullName evidence="8">VTT domain-containing protein</fullName>
    </recommendedName>
</protein>
<dbReference type="PANTHER" id="PTHR30353:SF0">
    <property type="entry name" value="TRANSMEMBRANE PROTEIN"/>
    <property type="match status" value="1"/>
</dbReference>
<feature type="transmembrane region" description="Helical" evidence="7">
    <location>
        <begin position="52"/>
        <end position="79"/>
    </location>
</feature>
<dbReference type="AlphaFoldDB" id="A0A225MGD3"/>
<gene>
    <name evidence="9" type="ORF">CEY11_11750</name>
</gene>
<dbReference type="InterPro" id="IPR032816">
    <property type="entry name" value="VTT_dom"/>
</dbReference>
<proteinExistence type="inferred from homology"/>
<accession>A0A225MGD3</accession>
<dbReference type="Pfam" id="PF09335">
    <property type="entry name" value="VTT_dom"/>
    <property type="match status" value="1"/>
</dbReference>
<comment type="similarity">
    <text evidence="2 7">Belongs to the DedA family.</text>
</comment>
<evidence type="ECO:0000256" key="5">
    <source>
        <dbReference type="ARBA" id="ARBA00022989"/>
    </source>
</evidence>
<dbReference type="InterPro" id="IPR032818">
    <property type="entry name" value="DedA-like"/>
</dbReference>
<feature type="transmembrane region" description="Helical" evidence="7">
    <location>
        <begin position="24"/>
        <end position="46"/>
    </location>
</feature>
<dbReference type="OrthoDB" id="9813426at2"/>
<dbReference type="Proteomes" id="UP000214603">
    <property type="component" value="Unassembled WGS sequence"/>
</dbReference>
<comment type="subcellular location">
    <subcellularLocation>
        <location evidence="1 7">Cell membrane</location>
        <topology evidence="1 7">Multi-pass membrane protein</topology>
    </subcellularLocation>
</comment>
<keyword evidence="6 7" id="KW-0472">Membrane</keyword>
<dbReference type="PANTHER" id="PTHR30353">
    <property type="entry name" value="INNER MEMBRANE PROTEIN DEDA-RELATED"/>
    <property type="match status" value="1"/>
</dbReference>
<evidence type="ECO:0000313" key="9">
    <source>
        <dbReference type="EMBL" id="OWT60314.1"/>
    </source>
</evidence>
<evidence type="ECO:0000313" key="10">
    <source>
        <dbReference type="Proteomes" id="UP000214603"/>
    </source>
</evidence>
<evidence type="ECO:0000256" key="7">
    <source>
        <dbReference type="RuleBase" id="RU367016"/>
    </source>
</evidence>
<evidence type="ECO:0000259" key="8">
    <source>
        <dbReference type="Pfam" id="PF09335"/>
    </source>
</evidence>
<organism evidence="9 10">
    <name type="scientific">Candidimonas nitroreducens</name>
    <dbReference type="NCBI Taxonomy" id="683354"/>
    <lineage>
        <taxon>Bacteria</taxon>
        <taxon>Pseudomonadati</taxon>
        <taxon>Pseudomonadota</taxon>
        <taxon>Betaproteobacteria</taxon>
        <taxon>Burkholderiales</taxon>
        <taxon>Alcaligenaceae</taxon>
        <taxon>Candidimonas</taxon>
    </lineage>
</organism>
<evidence type="ECO:0000256" key="2">
    <source>
        <dbReference type="ARBA" id="ARBA00010792"/>
    </source>
</evidence>
<sequence>MPEIFSMILHIDQFMGAWVAQYGAWIYLVLFLIIFSETGLVVLPFLPGDSLLFIAGAFGASGLIDSGLLTALLILAAVAGNTVNYIVGRYIGPRVFSSNFRFLDRHALIKTHEFYERHGGKTIVLSRFLPLVRTFAPFVAGVGSMNFLRFQLFNIAGAVLWVGGLILLGHFFGNVPIIKEHLNTIVLIGVCAAVVPVALGALWKLFKRKKADA</sequence>
<evidence type="ECO:0000256" key="6">
    <source>
        <dbReference type="ARBA" id="ARBA00023136"/>
    </source>
</evidence>
<feature type="transmembrane region" description="Helical" evidence="7">
    <location>
        <begin position="185"/>
        <end position="206"/>
    </location>
</feature>
<dbReference type="EMBL" id="NJIH01000006">
    <property type="protein sequence ID" value="OWT60314.1"/>
    <property type="molecule type" value="Genomic_DNA"/>
</dbReference>
<feature type="transmembrane region" description="Helical" evidence="7">
    <location>
        <begin position="152"/>
        <end position="173"/>
    </location>
</feature>